<dbReference type="Proteomes" id="UP001281147">
    <property type="component" value="Unassembled WGS sequence"/>
</dbReference>
<organism evidence="1 2">
    <name type="scientific">Vermiconidia calcicola</name>
    <dbReference type="NCBI Taxonomy" id="1690605"/>
    <lineage>
        <taxon>Eukaryota</taxon>
        <taxon>Fungi</taxon>
        <taxon>Dikarya</taxon>
        <taxon>Ascomycota</taxon>
        <taxon>Pezizomycotina</taxon>
        <taxon>Dothideomycetes</taxon>
        <taxon>Dothideomycetidae</taxon>
        <taxon>Mycosphaerellales</taxon>
        <taxon>Extremaceae</taxon>
        <taxon>Vermiconidia</taxon>
    </lineage>
</organism>
<name>A0ACC3MVY6_9PEZI</name>
<proteinExistence type="predicted"/>
<keyword evidence="2" id="KW-1185">Reference proteome</keyword>
<sequence length="334" mass="37095">MGRHQQEETVKESTKRGHQQHGMSPADNTLYDGQGTEDDVNFDDFLHIDMLEPDSEVLDDLALAPGTSVQVPTAPSELPELSAPSVPSRSAPGRSLFPWLELNGFGQPLESSSIVRENPAAPIHRSNRLIDPNAGPSEETSPTAHLHYEGHNVGTGSNHIASDPSVSEDTSYFEGRSVDSINSELNADPGTPPTSPRTAPHSTRSGTSNGPLQIPPWQQEPIQIGEPANAWACSICDKRFDISSACKKHQMYHMHYAERRHVCSICQKRFVLRKDLRRHLRTVHSDELFFFCSQCGEGFKRADHLDRHAPAECQRDTPRTPRSIRTSEHESVMD</sequence>
<accession>A0ACC3MVY6</accession>
<comment type="caution">
    <text evidence="1">The sequence shown here is derived from an EMBL/GenBank/DDBJ whole genome shotgun (WGS) entry which is preliminary data.</text>
</comment>
<evidence type="ECO:0000313" key="1">
    <source>
        <dbReference type="EMBL" id="KAK3704822.1"/>
    </source>
</evidence>
<evidence type="ECO:0000313" key="2">
    <source>
        <dbReference type="Proteomes" id="UP001281147"/>
    </source>
</evidence>
<dbReference type="EMBL" id="JAUTXU010000135">
    <property type="protein sequence ID" value="KAK3704822.1"/>
    <property type="molecule type" value="Genomic_DNA"/>
</dbReference>
<protein>
    <submittedName>
        <fullName evidence="1">Uncharacterized protein</fullName>
    </submittedName>
</protein>
<gene>
    <name evidence="1" type="ORF">LTR37_013654</name>
</gene>
<reference evidence="1" key="1">
    <citation type="submission" date="2023-07" db="EMBL/GenBank/DDBJ databases">
        <title>Black Yeasts Isolated from many extreme environments.</title>
        <authorList>
            <person name="Coleine C."/>
            <person name="Stajich J.E."/>
            <person name="Selbmann L."/>
        </authorList>
    </citation>
    <scope>NUCLEOTIDE SEQUENCE</scope>
    <source>
        <strain evidence="1">CCFEE 5714</strain>
    </source>
</reference>